<sequence>MRSLNQKATKTFLKLVDGLDHVGANKKIDNAAGAFMPVCVEIIAEPSQFRNGCFVVAVTHYYESNGDLVTDPEVTFLVTAEKTVFPLTFEQGGVCYRVAAKIENGKIMFDKAAQRDLALFCNDWMANIAEQQDF</sequence>
<name>A0A518C3G2_9BACT</name>
<dbReference type="EMBL" id="CP036289">
    <property type="protein sequence ID" value="QDU73759.1"/>
    <property type="molecule type" value="Genomic_DNA"/>
</dbReference>
<dbReference type="KEGG" id="bvo:Pan97_07580"/>
<dbReference type="InterPro" id="IPR054203">
    <property type="entry name" value="DUF6908"/>
</dbReference>
<keyword evidence="3" id="KW-1185">Reference proteome</keyword>
<dbReference type="Pfam" id="PF21849">
    <property type="entry name" value="DUF6908"/>
    <property type="match status" value="1"/>
</dbReference>
<evidence type="ECO:0000313" key="3">
    <source>
        <dbReference type="Proteomes" id="UP000318626"/>
    </source>
</evidence>
<protein>
    <recommendedName>
        <fullName evidence="1">DUF6908 domain-containing protein</fullName>
    </recommendedName>
</protein>
<dbReference type="Proteomes" id="UP000318626">
    <property type="component" value="Chromosome"/>
</dbReference>
<gene>
    <name evidence="2" type="ORF">Pan97_07580</name>
</gene>
<evidence type="ECO:0000259" key="1">
    <source>
        <dbReference type="Pfam" id="PF21849"/>
    </source>
</evidence>
<feature type="domain" description="DUF6908" evidence="1">
    <location>
        <begin position="9"/>
        <end position="132"/>
    </location>
</feature>
<accession>A0A518C3G2</accession>
<organism evidence="2 3">
    <name type="scientific">Bremerella volcania</name>
    <dbReference type="NCBI Taxonomy" id="2527984"/>
    <lineage>
        <taxon>Bacteria</taxon>
        <taxon>Pseudomonadati</taxon>
        <taxon>Planctomycetota</taxon>
        <taxon>Planctomycetia</taxon>
        <taxon>Pirellulales</taxon>
        <taxon>Pirellulaceae</taxon>
        <taxon>Bremerella</taxon>
    </lineage>
</organism>
<proteinExistence type="predicted"/>
<evidence type="ECO:0000313" key="2">
    <source>
        <dbReference type="EMBL" id="QDU73759.1"/>
    </source>
</evidence>
<reference evidence="3" key="1">
    <citation type="submission" date="2019-02" db="EMBL/GenBank/DDBJ databases">
        <title>Deep-cultivation of Planctomycetes and their phenomic and genomic characterization uncovers novel biology.</title>
        <authorList>
            <person name="Wiegand S."/>
            <person name="Jogler M."/>
            <person name="Boedeker C."/>
            <person name="Pinto D."/>
            <person name="Vollmers J."/>
            <person name="Rivas-Marin E."/>
            <person name="Kohn T."/>
            <person name="Peeters S.H."/>
            <person name="Heuer A."/>
            <person name="Rast P."/>
            <person name="Oberbeckmann S."/>
            <person name="Bunk B."/>
            <person name="Jeske O."/>
            <person name="Meyerdierks A."/>
            <person name="Storesund J.E."/>
            <person name="Kallscheuer N."/>
            <person name="Luecker S."/>
            <person name="Lage O.M."/>
            <person name="Pohl T."/>
            <person name="Merkel B.J."/>
            <person name="Hornburger P."/>
            <person name="Mueller R.-W."/>
            <person name="Bruemmer F."/>
            <person name="Labrenz M."/>
            <person name="Spormann A.M."/>
            <person name="Op den Camp H."/>
            <person name="Overmann J."/>
            <person name="Amann R."/>
            <person name="Jetten M.S.M."/>
            <person name="Mascher T."/>
            <person name="Medema M.H."/>
            <person name="Devos D.P."/>
            <person name="Kaster A.-K."/>
            <person name="Ovreas L."/>
            <person name="Rohde M."/>
            <person name="Galperin M.Y."/>
            <person name="Jogler C."/>
        </authorList>
    </citation>
    <scope>NUCLEOTIDE SEQUENCE [LARGE SCALE GENOMIC DNA]</scope>
    <source>
        <strain evidence="3">Pan97</strain>
    </source>
</reference>
<dbReference type="AlphaFoldDB" id="A0A518C3G2"/>
<dbReference type="OrthoDB" id="9815272at2"/>
<dbReference type="RefSeq" id="WP_144970792.1">
    <property type="nucleotide sequence ID" value="NZ_CP036289.1"/>
</dbReference>